<evidence type="ECO:0000313" key="1">
    <source>
        <dbReference type="EMBL" id="KAK8967542.1"/>
    </source>
</evidence>
<dbReference type="EMBL" id="JBBWWR010000004">
    <property type="protein sequence ID" value="KAK8967542.1"/>
    <property type="molecule type" value="Genomic_DNA"/>
</dbReference>
<dbReference type="Gene3D" id="1.10.287.890">
    <property type="entry name" value="Crystal structure of tRNA isopentenylpyrophosphate transferase (bh2366) domain"/>
    <property type="match status" value="1"/>
</dbReference>
<accession>A0ABR2MTL9</accession>
<name>A0ABR2MTL9_9ASPA</name>
<sequence>MVDSYDEGENPFTGDHRFRYQSCLLWVDVEEGVLAEQLDRRMDDMVGMGMEELESYFACEAERDTVIEVGLPNPLFTAAWTNLSKTRISLCFRKAVPSLSFSRRNRLE</sequence>
<keyword evidence="2" id="KW-1185">Reference proteome</keyword>
<evidence type="ECO:0000313" key="2">
    <source>
        <dbReference type="Proteomes" id="UP001412067"/>
    </source>
</evidence>
<dbReference type="Gene3D" id="3.40.50.300">
    <property type="entry name" value="P-loop containing nucleotide triphosphate hydrolases"/>
    <property type="match status" value="1"/>
</dbReference>
<proteinExistence type="predicted"/>
<organism evidence="1 2">
    <name type="scientific">Platanthera guangdongensis</name>
    <dbReference type="NCBI Taxonomy" id="2320717"/>
    <lineage>
        <taxon>Eukaryota</taxon>
        <taxon>Viridiplantae</taxon>
        <taxon>Streptophyta</taxon>
        <taxon>Embryophyta</taxon>
        <taxon>Tracheophyta</taxon>
        <taxon>Spermatophyta</taxon>
        <taxon>Magnoliopsida</taxon>
        <taxon>Liliopsida</taxon>
        <taxon>Asparagales</taxon>
        <taxon>Orchidaceae</taxon>
        <taxon>Orchidoideae</taxon>
        <taxon>Orchideae</taxon>
        <taxon>Orchidinae</taxon>
        <taxon>Platanthera</taxon>
    </lineage>
</organism>
<dbReference type="InterPro" id="IPR027417">
    <property type="entry name" value="P-loop_NTPase"/>
</dbReference>
<protein>
    <submittedName>
        <fullName evidence="1">Uncharacterized protein</fullName>
    </submittedName>
</protein>
<comment type="caution">
    <text evidence="1">The sequence shown here is derived from an EMBL/GenBank/DDBJ whole genome shotgun (WGS) entry which is preliminary data.</text>
</comment>
<reference evidence="1 2" key="1">
    <citation type="journal article" date="2022" name="Nat. Plants">
        <title>Genomes of leafy and leafless Platanthera orchids illuminate the evolution of mycoheterotrophy.</title>
        <authorList>
            <person name="Li M.H."/>
            <person name="Liu K.W."/>
            <person name="Li Z."/>
            <person name="Lu H.C."/>
            <person name="Ye Q.L."/>
            <person name="Zhang D."/>
            <person name="Wang J.Y."/>
            <person name="Li Y.F."/>
            <person name="Zhong Z.M."/>
            <person name="Liu X."/>
            <person name="Yu X."/>
            <person name="Liu D.K."/>
            <person name="Tu X.D."/>
            <person name="Liu B."/>
            <person name="Hao Y."/>
            <person name="Liao X.Y."/>
            <person name="Jiang Y.T."/>
            <person name="Sun W.H."/>
            <person name="Chen J."/>
            <person name="Chen Y.Q."/>
            <person name="Ai Y."/>
            <person name="Zhai J.W."/>
            <person name="Wu S.S."/>
            <person name="Zhou Z."/>
            <person name="Hsiao Y.Y."/>
            <person name="Wu W.L."/>
            <person name="Chen Y.Y."/>
            <person name="Lin Y.F."/>
            <person name="Hsu J.L."/>
            <person name="Li C.Y."/>
            <person name="Wang Z.W."/>
            <person name="Zhao X."/>
            <person name="Zhong W.Y."/>
            <person name="Ma X.K."/>
            <person name="Ma L."/>
            <person name="Huang J."/>
            <person name="Chen G.Z."/>
            <person name="Huang M.Z."/>
            <person name="Huang L."/>
            <person name="Peng D.H."/>
            <person name="Luo Y.B."/>
            <person name="Zou S.Q."/>
            <person name="Chen S.P."/>
            <person name="Lan S."/>
            <person name="Tsai W.C."/>
            <person name="Van de Peer Y."/>
            <person name="Liu Z.J."/>
        </authorList>
    </citation>
    <scope>NUCLEOTIDE SEQUENCE [LARGE SCALE GENOMIC DNA]</scope>
    <source>
        <strain evidence="1">Lor288</strain>
    </source>
</reference>
<dbReference type="Proteomes" id="UP001412067">
    <property type="component" value="Unassembled WGS sequence"/>
</dbReference>
<gene>
    <name evidence="1" type="ORF">KSP40_PGU021658</name>
</gene>